<dbReference type="AlphaFoldDB" id="A0AAD2B460"/>
<keyword evidence="3" id="KW-1185">Reference proteome</keyword>
<dbReference type="RefSeq" id="WP_316870323.1">
    <property type="nucleotide sequence ID" value="NZ_CATWAF010000004.1"/>
</dbReference>
<dbReference type="EMBL" id="CATWAF010000004">
    <property type="protein sequence ID" value="CAJ0699234.1"/>
    <property type="molecule type" value="Genomic_DNA"/>
</dbReference>
<feature type="region of interest" description="Disordered" evidence="1">
    <location>
        <begin position="69"/>
        <end position="89"/>
    </location>
</feature>
<evidence type="ECO:0000313" key="2">
    <source>
        <dbReference type="EMBL" id="CAJ0699234.1"/>
    </source>
</evidence>
<comment type="caution">
    <text evidence="2">The sequence shown here is derived from an EMBL/GenBank/DDBJ whole genome shotgun (WGS) entry which is preliminary data.</text>
</comment>
<gene>
    <name evidence="2" type="ORF">LMG18091_02883</name>
</gene>
<dbReference type="Proteomes" id="UP001189915">
    <property type="component" value="Unassembled WGS sequence"/>
</dbReference>
<reference evidence="2 3" key="1">
    <citation type="submission" date="2023-07" db="EMBL/GenBank/DDBJ databases">
        <authorList>
            <person name="Peeters C."/>
        </authorList>
    </citation>
    <scope>NUCLEOTIDE SEQUENCE [LARGE SCALE GENOMIC DNA]</scope>
    <source>
        <strain evidence="2 3">LMG 18091</strain>
    </source>
</reference>
<evidence type="ECO:0000256" key="1">
    <source>
        <dbReference type="SAM" id="MobiDB-lite"/>
    </source>
</evidence>
<organism evidence="2 3">
    <name type="scientific">Ralstonia wenshanensis</name>
    <dbReference type="NCBI Taxonomy" id="2842456"/>
    <lineage>
        <taxon>Bacteria</taxon>
        <taxon>Pseudomonadati</taxon>
        <taxon>Pseudomonadota</taxon>
        <taxon>Betaproteobacteria</taxon>
        <taxon>Burkholderiales</taxon>
        <taxon>Burkholderiaceae</taxon>
        <taxon>Ralstonia</taxon>
    </lineage>
</organism>
<protein>
    <submittedName>
        <fullName evidence="2">Uncharacterized protein</fullName>
    </submittedName>
</protein>
<evidence type="ECO:0000313" key="3">
    <source>
        <dbReference type="Proteomes" id="UP001189915"/>
    </source>
</evidence>
<name>A0AAD2B460_9RALS</name>
<sequence>MDHDNEESAHIAEAISLATQGSKVDALYLLRECAEGLYTGAKLNPLLALYLANCLSKIVKDEGNDDPAKALNLVPQKRGSGRPPTAESKPFEDAVAIQAAILLAERTKGIKKTATLEILGNSSRNTWRSLEGRDFSAMASFDDQTLIAIAGDHWQYLLSKIS</sequence>
<proteinExistence type="predicted"/>
<accession>A0AAD2B460</accession>